<dbReference type="InterPro" id="IPR013951">
    <property type="entry name" value="Rxt3"/>
</dbReference>
<accession>J7RYF5</accession>
<evidence type="ECO:0000313" key="2">
    <source>
        <dbReference type="Proteomes" id="UP000006310"/>
    </source>
</evidence>
<dbReference type="EMBL" id="HE978317">
    <property type="protein sequence ID" value="CCK70192.1"/>
    <property type="molecule type" value="Genomic_DNA"/>
</dbReference>
<organism evidence="1 2">
    <name type="scientific">Huiozyma naganishii (strain ATCC MYA-139 / BCRC 22969 / CBS 8797 / KCTC 17520 / NBRC 10181 / NCYC 3082 / Yp74L-3)</name>
    <name type="common">Yeast</name>
    <name type="synonym">Kazachstania naganishii</name>
    <dbReference type="NCBI Taxonomy" id="1071383"/>
    <lineage>
        <taxon>Eukaryota</taxon>
        <taxon>Fungi</taxon>
        <taxon>Dikarya</taxon>
        <taxon>Ascomycota</taxon>
        <taxon>Saccharomycotina</taxon>
        <taxon>Saccharomycetes</taxon>
        <taxon>Saccharomycetales</taxon>
        <taxon>Saccharomycetaceae</taxon>
        <taxon>Huiozyma</taxon>
    </lineage>
</organism>
<evidence type="ECO:0000313" key="1">
    <source>
        <dbReference type="EMBL" id="CCK70192.1"/>
    </source>
</evidence>
<dbReference type="GeneID" id="34525881"/>
<dbReference type="STRING" id="1071383.J7RYF5"/>
<name>J7RYF5_HUIN7</name>
<dbReference type="GO" id="GO:0016479">
    <property type="term" value="P:negative regulation of transcription by RNA polymerase I"/>
    <property type="evidence" value="ECO:0007669"/>
    <property type="project" value="EnsemblFungi"/>
</dbReference>
<sequence>MSSTANTYDPNEAYRKTQSQIYRLQETILDSSKEAKKKYPKDIDNKPESSNTGLLEVNSFPVLQDNDKRYKSKPRVVQWLTYYEGPSESTGKSLPFPYDVVQRTQPFLPPFLPALPATFINKIISIRVPCEEIDKLLQNKSSRLENLELWGSDIYTDDSDPLLMLLHMGVFHGDPKNVKRTPANLKAPDFVVGSFEESKNKKYDVITDLLMLDTLESYHGCNRYGVTSRDWAEKTPHDGLSCGVYKLEFRVRDETIDSERWYK</sequence>
<dbReference type="eggNOG" id="KOG4843">
    <property type="taxonomic scope" value="Eukaryota"/>
</dbReference>
<dbReference type="RefSeq" id="XP_022464438.1">
    <property type="nucleotide sequence ID" value="XM_022607887.1"/>
</dbReference>
<proteinExistence type="predicted"/>
<dbReference type="GO" id="GO:0033698">
    <property type="term" value="C:Rpd3L complex"/>
    <property type="evidence" value="ECO:0007669"/>
    <property type="project" value="EnsemblFungi"/>
</dbReference>
<gene>
    <name evidence="1" type="primary">KNAG0D04470</name>
    <name evidence="1" type="ordered locus">KNAG_0D04470</name>
</gene>
<protein>
    <submittedName>
        <fullName evidence="1">Uncharacterized protein</fullName>
    </submittedName>
</protein>
<dbReference type="Pfam" id="PF08642">
    <property type="entry name" value="Rxt3"/>
    <property type="match status" value="2"/>
</dbReference>
<dbReference type="AlphaFoldDB" id="J7RYF5"/>
<dbReference type="HOGENOM" id="CLU_947333_0_0_1"/>
<dbReference type="Proteomes" id="UP000006310">
    <property type="component" value="Chromosome 4"/>
</dbReference>
<dbReference type="OrthoDB" id="3596986at2759"/>
<reference evidence="1 2" key="1">
    <citation type="journal article" date="2011" name="Proc. Natl. Acad. Sci. U.S.A.">
        <title>Evolutionary erosion of yeast sex chromosomes by mating-type switching accidents.</title>
        <authorList>
            <person name="Gordon J.L."/>
            <person name="Armisen D."/>
            <person name="Proux-Wera E."/>
            <person name="Oheigeartaigh S.S."/>
            <person name="Byrne K.P."/>
            <person name="Wolfe K.H."/>
        </authorList>
    </citation>
    <scope>NUCLEOTIDE SEQUENCE [LARGE SCALE GENOMIC DNA]</scope>
    <source>
        <strain evidence="2">ATCC MYA-139 / BCRC 22969 / CBS 8797 / CCRC 22969 / KCTC 17520 / NBRC 10181 / NCYC 3082</strain>
    </source>
</reference>
<reference evidence="2" key="2">
    <citation type="submission" date="2012-08" db="EMBL/GenBank/DDBJ databases">
        <title>Genome sequence of Kazachstania naganishii.</title>
        <authorList>
            <person name="Gordon J.L."/>
            <person name="Armisen D."/>
            <person name="Proux-Wera E."/>
            <person name="OhEigeartaigh S.S."/>
            <person name="Byrne K.P."/>
            <person name="Wolfe K.H."/>
        </authorList>
    </citation>
    <scope>NUCLEOTIDE SEQUENCE [LARGE SCALE GENOMIC DNA]</scope>
    <source>
        <strain evidence="2">ATCC MYA-139 / BCRC 22969 / CBS 8797 / CCRC 22969 / KCTC 17520 / NBRC 10181 / NCYC 3082</strain>
    </source>
</reference>
<keyword evidence="2" id="KW-1185">Reference proteome</keyword>
<dbReference type="OMA" id="NNELWGC"/>
<dbReference type="KEGG" id="kng:KNAG_0D04470"/>